<dbReference type="CDD" id="cd09731">
    <property type="entry name" value="Cse2_I-E"/>
    <property type="match status" value="1"/>
</dbReference>
<reference evidence="2 3" key="1">
    <citation type="submission" date="2018-06" db="EMBL/GenBank/DDBJ databases">
        <title>Phytoactinopolyspora halophila sp. nov., a novel halophilic actinomycete isolated from a saline soil in China.</title>
        <authorList>
            <person name="Tang S.-K."/>
        </authorList>
    </citation>
    <scope>NUCLEOTIDE SEQUENCE [LARGE SCALE GENOMIC DNA]</scope>
    <source>
        <strain evidence="2 3">YIM 96934</strain>
    </source>
</reference>
<feature type="region of interest" description="Disordered" evidence="1">
    <location>
        <begin position="207"/>
        <end position="227"/>
    </location>
</feature>
<dbReference type="Gene3D" id="1.10.520.40">
    <property type="entry name" value="CRISPR-associated protein Cse2"/>
    <property type="match status" value="1"/>
</dbReference>
<evidence type="ECO:0000256" key="1">
    <source>
        <dbReference type="SAM" id="MobiDB-lite"/>
    </source>
</evidence>
<name>A0A329QK31_9ACTN</name>
<dbReference type="OrthoDB" id="4808431at2"/>
<keyword evidence="3" id="KW-1185">Reference proteome</keyword>
<accession>A0A329QK31</accession>
<dbReference type="Proteomes" id="UP000250462">
    <property type="component" value="Unassembled WGS sequence"/>
</dbReference>
<sequence length="227" mass="24678">MTTDTAAETATKTAVAPQQRHRRMRALGSALQWTISKLQREYLEGRPAARAELARLRRGLGKPAGSVPEIWETTIGAVPEQLAGTDEHASRAEQAAHAALTLYAVHQQSRQDAMHVPGTSFGRAVRYLASRPEVSEDAVERRFMAVATAETIDEILVHVRGLVTQLKACSIGLDYAAFADDIHGLLTPGWATGVRLTWGRDFHRVHVPSSSETADDAPSTSTDSDDE</sequence>
<protein>
    <submittedName>
        <fullName evidence="2">Type I-E CRISPR-associated protein Cse2/CasB</fullName>
    </submittedName>
</protein>
<comment type="caution">
    <text evidence="2">The sequence shown here is derived from an EMBL/GenBank/DDBJ whole genome shotgun (WGS) entry which is preliminary data.</text>
</comment>
<dbReference type="AlphaFoldDB" id="A0A329QK31"/>
<organism evidence="2 3">
    <name type="scientific">Phytoactinopolyspora halophila</name>
    <dbReference type="NCBI Taxonomy" id="1981511"/>
    <lineage>
        <taxon>Bacteria</taxon>
        <taxon>Bacillati</taxon>
        <taxon>Actinomycetota</taxon>
        <taxon>Actinomycetes</taxon>
        <taxon>Jiangellales</taxon>
        <taxon>Jiangellaceae</taxon>
        <taxon>Phytoactinopolyspora</taxon>
    </lineage>
</organism>
<dbReference type="InterPro" id="IPR013382">
    <property type="entry name" value="CRISPR-assoc_prot_Cse2"/>
</dbReference>
<feature type="compositionally biased region" description="Low complexity" evidence="1">
    <location>
        <begin position="208"/>
        <end position="227"/>
    </location>
</feature>
<proteinExistence type="predicted"/>
<gene>
    <name evidence="2" type="primary">casB</name>
    <name evidence="2" type="ORF">DPM12_15015</name>
</gene>
<dbReference type="InterPro" id="IPR038287">
    <property type="entry name" value="Cse2_sf"/>
</dbReference>
<dbReference type="EMBL" id="QMIG01000017">
    <property type="protein sequence ID" value="RAW12049.1"/>
    <property type="molecule type" value="Genomic_DNA"/>
</dbReference>
<dbReference type="Pfam" id="PF09485">
    <property type="entry name" value="CRISPR_Cse2"/>
    <property type="match status" value="1"/>
</dbReference>
<evidence type="ECO:0000313" key="2">
    <source>
        <dbReference type="EMBL" id="RAW12049.1"/>
    </source>
</evidence>
<evidence type="ECO:0000313" key="3">
    <source>
        <dbReference type="Proteomes" id="UP000250462"/>
    </source>
</evidence>
<dbReference type="NCBIfam" id="TIGR02548">
    <property type="entry name" value="casB_cse2"/>
    <property type="match status" value="1"/>
</dbReference>